<dbReference type="EMBL" id="JAOYFB010000040">
    <property type="protein sequence ID" value="KAK4035767.1"/>
    <property type="molecule type" value="Genomic_DNA"/>
</dbReference>
<reference evidence="3 4" key="1">
    <citation type="journal article" date="2023" name="Nucleic Acids Res.">
        <title>The hologenome of Daphnia magna reveals possible DNA methylation and microbiome-mediated evolution of the host genome.</title>
        <authorList>
            <person name="Chaturvedi A."/>
            <person name="Li X."/>
            <person name="Dhandapani V."/>
            <person name="Marshall H."/>
            <person name="Kissane S."/>
            <person name="Cuenca-Cambronero M."/>
            <person name="Asole G."/>
            <person name="Calvet F."/>
            <person name="Ruiz-Romero M."/>
            <person name="Marangio P."/>
            <person name="Guigo R."/>
            <person name="Rago D."/>
            <person name="Mirbahai L."/>
            <person name="Eastwood N."/>
            <person name="Colbourne J.K."/>
            <person name="Zhou J."/>
            <person name="Mallon E."/>
            <person name="Orsini L."/>
        </authorList>
    </citation>
    <scope>NUCLEOTIDE SEQUENCE [LARGE SCALE GENOMIC DNA]</scope>
    <source>
        <strain evidence="3">LRV0_1</strain>
    </source>
</reference>
<evidence type="ECO:0000256" key="2">
    <source>
        <dbReference type="SAM" id="Phobius"/>
    </source>
</evidence>
<evidence type="ECO:0000256" key="1">
    <source>
        <dbReference type="SAM" id="MobiDB-lite"/>
    </source>
</evidence>
<keyword evidence="2" id="KW-1133">Transmembrane helix</keyword>
<name>A0ABR0B240_9CRUS</name>
<keyword evidence="2" id="KW-0812">Transmembrane</keyword>
<keyword evidence="2" id="KW-0472">Membrane</keyword>
<feature type="transmembrane region" description="Helical" evidence="2">
    <location>
        <begin position="17"/>
        <end position="39"/>
    </location>
</feature>
<keyword evidence="4" id="KW-1185">Reference proteome</keyword>
<protein>
    <submittedName>
        <fullName evidence="3">Uncharacterized protein</fullName>
    </submittedName>
</protein>
<feature type="compositionally biased region" description="Low complexity" evidence="1">
    <location>
        <begin position="66"/>
        <end position="76"/>
    </location>
</feature>
<sequence>MISIDKCFIQFIETNNYITFGTAIAAFYAPVTVMCVLYWRVWRETEKRQKDLSNLQAGKKNDSHRSNSSARVRVSSGPDKVIHNEQTGCPINDF</sequence>
<feature type="region of interest" description="Disordered" evidence="1">
    <location>
        <begin position="52"/>
        <end position="94"/>
    </location>
</feature>
<evidence type="ECO:0000313" key="4">
    <source>
        <dbReference type="Proteomes" id="UP001234178"/>
    </source>
</evidence>
<evidence type="ECO:0000313" key="3">
    <source>
        <dbReference type="EMBL" id="KAK4035767.1"/>
    </source>
</evidence>
<gene>
    <name evidence="3" type="ORF">OUZ56_027850</name>
</gene>
<dbReference type="Gene3D" id="1.20.1070.10">
    <property type="entry name" value="Rhodopsin 7-helix transmembrane proteins"/>
    <property type="match status" value="1"/>
</dbReference>
<accession>A0ABR0B240</accession>
<feature type="compositionally biased region" description="Polar residues" evidence="1">
    <location>
        <begin position="84"/>
        <end position="94"/>
    </location>
</feature>
<dbReference type="Proteomes" id="UP001234178">
    <property type="component" value="Unassembled WGS sequence"/>
</dbReference>
<organism evidence="3 4">
    <name type="scientific">Daphnia magna</name>
    <dbReference type="NCBI Taxonomy" id="35525"/>
    <lineage>
        <taxon>Eukaryota</taxon>
        <taxon>Metazoa</taxon>
        <taxon>Ecdysozoa</taxon>
        <taxon>Arthropoda</taxon>
        <taxon>Crustacea</taxon>
        <taxon>Branchiopoda</taxon>
        <taxon>Diplostraca</taxon>
        <taxon>Cladocera</taxon>
        <taxon>Anomopoda</taxon>
        <taxon>Daphniidae</taxon>
        <taxon>Daphnia</taxon>
    </lineage>
</organism>
<comment type="caution">
    <text evidence="3">The sequence shown here is derived from an EMBL/GenBank/DDBJ whole genome shotgun (WGS) entry which is preliminary data.</text>
</comment>
<proteinExistence type="predicted"/>